<evidence type="ECO:0000313" key="2">
    <source>
        <dbReference type="Proteomes" id="UP000789342"/>
    </source>
</evidence>
<dbReference type="EMBL" id="CAJVPV010029613">
    <property type="protein sequence ID" value="CAG8738983.1"/>
    <property type="molecule type" value="Genomic_DNA"/>
</dbReference>
<reference evidence="1" key="1">
    <citation type="submission" date="2021-06" db="EMBL/GenBank/DDBJ databases">
        <authorList>
            <person name="Kallberg Y."/>
            <person name="Tangrot J."/>
            <person name="Rosling A."/>
        </authorList>
    </citation>
    <scope>NUCLEOTIDE SEQUENCE</scope>
    <source>
        <strain evidence="1">CL551</strain>
    </source>
</reference>
<comment type="caution">
    <text evidence="1">The sequence shown here is derived from an EMBL/GenBank/DDBJ whole genome shotgun (WGS) entry which is preliminary data.</text>
</comment>
<feature type="non-terminal residue" evidence="1">
    <location>
        <position position="43"/>
    </location>
</feature>
<name>A0A9N9IIT6_9GLOM</name>
<dbReference type="AlphaFoldDB" id="A0A9N9IIT6"/>
<protein>
    <submittedName>
        <fullName evidence="1">12118_t:CDS:1</fullName>
    </submittedName>
</protein>
<evidence type="ECO:0000313" key="1">
    <source>
        <dbReference type="EMBL" id="CAG8738983.1"/>
    </source>
</evidence>
<feature type="non-terminal residue" evidence="1">
    <location>
        <position position="1"/>
    </location>
</feature>
<keyword evidence="2" id="KW-1185">Reference proteome</keyword>
<organism evidence="1 2">
    <name type="scientific">Acaulospora morrowiae</name>
    <dbReference type="NCBI Taxonomy" id="94023"/>
    <lineage>
        <taxon>Eukaryota</taxon>
        <taxon>Fungi</taxon>
        <taxon>Fungi incertae sedis</taxon>
        <taxon>Mucoromycota</taxon>
        <taxon>Glomeromycotina</taxon>
        <taxon>Glomeromycetes</taxon>
        <taxon>Diversisporales</taxon>
        <taxon>Acaulosporaceae</taxon>
        <taxon>Acaulospora</taxon>
    </lineage>
</organism>
<proteinExistence type="predicted"/>
<accession>A0A9N9IIT6</accession>
<sequence>IKKEIKRARTFKEVSSDPPPVIFLSGDNWSQLVTEIQHTLMGQ</sequence>
<gene>
    <name evidence="1" type="ORF">AMORRO_LOCUS14573</name>
</gene>
<dbReference type="Proteomes" id="UP000789342">
    <property type="component" value="Unassembled WGS sequence"/>
</dbReference>